<organism evidence="11 12">
    <name type="scientific">Zophobas morio</name>
    <dbReference type="NCBI Taxonomy" id="2755281"/>
    <lineage>
        <taxon>Eukaryota</taxon>
        <taxon>Metazoa</taxon>
        <taxon>Ecdysozoa</taxon>
        <taxon>Arthropoda</taxon>
        <taxon>Hexapoda</taxon>
        <taxon>Insecta</taxon>
        <taxon>Pterygota</taxon>
        <taxon>Neoptera</taxon>
        <taxon>Endopterygota</taxon>
        <taxon>Coleoptera</taxon>
        <taxon>Polyphaga</taxon>
        <taxon>Cucujiformia</taxon>
        <taxon>Tenebrionidae</taxon>
        <taxon>Zophobas</taxon>
    </lineage>
</organism>
<evidence type="ECO:0000256" key="8">
    <source>
        <dbReference type="ARBA" id="ARBA00023170"/>
    </source>
</evidence>
<dbReference type="Proteomes" id="UP001168821">
    <property type="component" value="Unassembled WGS sequence"/>
</dbReference>
<feature type="transmembrane region" description="Helical" evidence="10">
    <location>
        <begin position="65"/>
        <end position="89"/>
    </location>
</feature>
<keyword evidence="6 10" id="KW-1133">Transmembrane helix</keyword>
<evidence type="ECO:0000256" key="1">
    <source>
        <dbReference type="ARBA" id="ARBA00004651"/>
    </source>
</evidence>
<keyword evidence="4 10" id="KW-0812">Transmembrane</keyword>
<keyword evidence="7 10" id="KW-0472">Membrane</keyword>
<evidence type="ECO:0000313" key="12">
    <source>
        <dbReference type="Proteomes" id="UP001168821"/>
    </source>
</evidence>
<evidence type="ECO:0000256" key="10">
    <source>
        <dbReference type="RuleBase" id="RU351113"/>
    </source>
</evidence>
<dbReference type="GO" id="GO:0007165">
    <property type="term" value="P:signal transduction"/>
    <property type="evidence" value="ECO:0007669"/>
    <property type="project" value="UniProtKB-KW"/>
</dbReference>
<feature type="transmembrane region" description="Helical" evidence="10">
    <location>
        <begin position="279"/>
        <end position="299"/>
    </location>
</feature>
<evidence type="ECO:0000256" key="6">
    <source>
        <dbReference type="ARBA" id="ARBA00022989"/>
    </source>
</evidence>
<evidence type="ECO:0000256" key="3">
    <source>
        <dbReference type="ARBA" id="ARBA00022606"/>
    </source>
</evidence>
<feature type="transmembrane region" description="Helical" evidence="10">
    <location>
        <begin position="34"/>
        <end position="53"/>
    </location>
</feature>
<accession>A0AA38J0Z8</accession>
<name>A0AA38J0Z8_9CUCU</name>
<evidence type="ECO:0000256" key="2">
    <source>
        <dbReference type="ARBA" id="ARBA00022475"/>
    </source>
</evidence>
<comment type="caution">
    <text evidence="11">The sequence shown here is derived from an EMBL/GenBank/DDBJ whole genome shotgun (WGS) entry which is preliminary data.</text>
</comment>
<dbReference type="InterPro" id="IPR004117">
    <property type="entry name" value="7tm6_olfct_rcpt"/>
</dbReference>
<protein>
    <recommendedName>
        <fullName evidence="10">Odorant receptor</fullName>
    </recommendedName>
</protein>
<reference evidence="11" key="1">
    <citation type="journal article" date="2023" name="G3 (Bethesda)">
        <title>Whole genome assemblies of Zophobas morio and Tenebrio molitor.</title>
        <authorList>
            <person name="Kaur S."/>
            <person name="Stinson S.A."/>
            <person name="diCenzo G.C."/>
        </authorList>
    </citation>
    <scope>NUCLEOTIDE SEQUENCE</scope>
    <source>
        <strain evidence="11">QUZm001</strain>
    </source>
</reference>
<comment type="subcellular location">
    <subcellularLocation>
        <location evidence="1 10">Cell membrane</location>
        <topology evidence="1 10">Multi-pass membrane protein</topology>
    </subcellularLocation>
</comment>
<evidence type="ECO:0000256" key="5">
    <source>
        <dbReference type="ARBA" id="ARBA00022725"/>
    </source>
</evidence>
<keyword evidence="9 10" id="KW-0807">Transducer</keyword>
<evidence type="ECO:0000313" key="11">
    <source>
        <dbReference type="EMBL" id="KAJ3663567.1"/>
    </source>
</evidence>
<keyword evidence="2" id="KW-1003">Cell membrane</keyword>
<feature type="transmembrane region" description="Helical" evidence="10">
    <location>
        <begin position="246"/>
        <end position="267"/>
    </location>
</feature>
<dbReference type="Pfam" id="PF02949">
    <property type="entry name" value="7tm_6"/>
    <property type="match status" value="1"/>
</dbReference>
<keyword evidence="3 10" id="KW-0716">Sensory transduction</keyword>
<sequence>MNKFEWKSIVKFNILALKLIGLWPSEDDTYQRNFYSFYSATVLIVFVCGHNVFQTINVFLVLDDLEAFTATIFVTLTCIGGVLKAYSLIQNMDTLKKLFVTLRSEMFQPKISQMDLIQPSIRVWTLIYNSLCVMAALCAFFWTTYPILDKSEYRLPFLAWYPFETSVSPNYELTYLYQIISVYYIEMVNFNIDALIAALNMFIGAQCDILCDNLRNLAELGLEENFVICIKHHKAILEFAEKCNNFYNWILLFQFFTSAVSVGFSLFQLTQVVPFTSEFYSFIAYGGAVIGEIFVYCWFGNEVEIKSSKILYAIFETRWIDAPEVHTNVIIFSIRAQRSIKLSALKLFYLSVDTFKMILRSAWSYFAVLVQVNS</sequence>
<keyword evidence="8 10" id="KW-0675">Receptor</keyword>
<evidence type="ECO:0000256" key="4">
    <source>
        <dbReference type="ARBA" id="ARBA00022692"/>
    </source>
</evidence>
<keyword evidence="5 10" id="KW-0552">Olfaction</keyword>
<keyword evidence="12" id="KW-1185">Reference proteome</keyword>
<evidence type="ECO:0000256" key="9">
    <source>
        <dbReference type="ARBA" id="ARBA00023224"/>
    </source>
</evidence>
<dbReference type="GO" id="GO:0005549">
    <property type="term" value="F:odorant binding"/>
    <property type="evidence" value="ECO:0007669"/>
    <property type="project" value="InterPro"/>
</dbReference>
<feature type="transmembrane region" description="Helical" evidence="10">
    <location>
        <begin position="126"/>
        <end position="148"/>
    </location>
</feature>
<dbReference type="GO" id="GO:0005886">
    <property type="term" value="C:plasma membrane"/>
    <property type="evidence" value="ECO:0007669"/>
    <property type="project" value="UniProtKB-SubCell"/>
</dbReference>
<evidence type="ECO:0000256" key="7">
    <source>
        <dbReference type="ARBA" id="ARBA00023136"/>
    </source>
</evidence>
<comment type="caution">
    <text evidence="10">Lacks conserved residue(s) required for the propagation of feature annotation.</text>
</comment>
<gene>
    <name evidence="11" type="ORF">Zmor_007817</name>
</gene>
<dbReference type="AlphaFoldDB" id="A0AA38J0Z8"/>
<dbReference type="GO" id="GO:0004984">
    <property type="term" value="F:olfactory receptor activity"/>
    <property type="evidence" value="ECO:0007669"/>
    <property type="project" value="InterPro"/>
</dbReference>
<dbReference type="PANTHER" id="PTHR21137">
    <property type="entry name" value="ODORANT RECEPTOR"/>
    <property type="match status" value="1"/>
</dbReference>
<comment type="similarity">
    <text evidence="10">Belongs to the insect chemoreceptor superfamily. Heteromeric odorant receptor channel (TC 1.A.69) family.</text>
</comment>
<dbReference type="PANTHER" id="PTHR21137:SF35">
    <property type="entry name" value="ODORANT RECEPTOR 19A-RELATED"/>
    <property type="match status" value="1"/>
</dbReference>
<dbReference type="EMBL" id="JALNTZ010000002">
    <property type="protein sequence ID" value="KAJ3663567.1"/>
    <property type="molecule type" value="Genomic_DNA"/>
</dbReference>
<proteinExistence type="inferred from homology"/>